<feature type="non-terminal residue" evidence="1">
    <location>
        <position position="1"/>
    </location>
</feature>
<dbReference type="EMBL" id="MU167208">
    <property type="protein sequence ID" value="KAG0152517.1"/>
    <property type="molecule type" value="Genomic_DNA"/>
</dbReference>
<comment type="caution">
    <text evidence="1">The sequence shown here is derived from an EMBL/GenBank/DDBJ whole genome shotgun (WGS) entry which is preliminary data.</text>
</comment>
<protein>
    <submittedName>
        <fullName evidence="1">Uncharacterized protein</fullName>
    </submittedName>
</protein>
<dbReference type="AlphaFoldDB" id="A0A9P6NVR4"/>
<accession>A0A9P6NVR4</accession>
<sequence>HADREFYYINEQLHKKKVNLEWVPGQEQLADIFTKVIGPKKFNEGQEGLGIKQLL</sequence>
<evidence type="ECO:0000313" key="2">
    <source>
        <dbReference type="Proteomes" id="UP000886653"/>
    </source>
</evidence>
<dbReference type="Proteomes" id="UP000886653">
    <property type="component" value="Unassembled WGS sequence"/>
</dbReference>
<keyword evidence="2" id="KW-1185">Reference proteome</keyword>
<proteinExistence type="predicted"/>
<evidence type="ECO:0000313" key="1">
    <source>
        <dbReference type="EMBL" id="KAG0152517.1"/>
    </source>
</evidence>
<gene>
    <name evidence="1" type="ORF">CROQUDRAFT_70732</name>
</gene>
<reference evidence="1" key="1">
    <citation type="submission" date="2013-11" db="EMBL/GenBank/DDBJ databases">
        <title>Genome sequence of the fusiform rust pathogen reveals effectors for host alternation and coevolution with pine.</title>
        <authorList>
            <consortium name="DOE Joint Genome Institute"/>
            <person name="Smith K."/>
            <person name="Pendleton A."/>
            <person name="Kubisiak T."/>
            <person name="Anderson C."/>
            <person name="Salamov A."/>
            <person name="Aerts A."/>
            <person name="Riley R."/>
            <person name="Clum A."/>
            <person name="Lindquist E."/>
            <person name="Ence D."/>
            <person name="Campbell M."/>
            <person name="Kronenberg Z."/>
            <person name="Feau N."/>
            <person name="Dhillon B."/>
            <person name="Hamelin R."/>
            <person name="Burleigh J."/>
            <person name="Smith J."/>
            <person name="Yandell M."/>
            <person name="Nelson C."/>
            <person name="Grigoriev I."/>
            <person name="Davis J."/>
        </authorList>
    </citation>
    <scope>NUCLEOTIDE SEQUENCE</scope>
    <source>
        <strain evidence="1">G11</strain>
    </source>
</reference>
<organism evidence="1 2">
    <name type="scientific">Cronartium quercuum f. sp. fusiforme G11</name>
    <dbReference type="NCBI Taxonomy" id="708437"/>
    <lineage>
        <taxon>Eukaryota</taxon>
        <taxon>Fungi</taxon>
        <taxon>Dikarya</taxon>
        <taxon>Basidiomycota</taxon>
        <taxon>Pucciniomycotina</taxon>
        <taxon>Pucciniomycetes</taxon>
        <taxon>Pucciniales</taxon>
        <taxon>Coleosporiaceae</taxon>
        <taxon>Cronartium</taxon>
    </lineage>
</organism>
<name>A0A9P6NVR4_9BASI</name>
<dbReference type="OrthoDB" id="3344688at2759"/>